<dbReference type="InterPro" id="IPR000210">
    <property type="entry name" value="BTB/POZ_dom"/>
</dbReference>
<proteinExistence type="predicted"/>
<name>A0A9Q8P4P3_PASFU</name>
<feature type="domain" description="BTB" evidence="1">
    <location>
        <begin position="11"/>
        <end position="80"/>
    </location>
</feature>
<evidence type="ECO:0000313" key="2">
    <source>
        <dbReference type="EMBL" id="UJO13183.1"/>
    </source>
</evidence>
<dbReference type="SUPFAM" id="SSF54695">
    <property type="entry name" value="POZ domain"/>
    <property type="match status" value="1"/>
</dbReference>
<dbReference type="KEGG" id="ffu:CLAFUR5_03075"/>
<dbReference type="Pfam" id="PF00651">
    <property type="entry name" value="BTB"/>
    <property type="match status" value="1"/>
</dbReference>
<dbReference type="CDD" id="cd18186">
    <property type="entry name" value="BTB_POZ_ZBTB_KLHL-like"/>
    <property type="match status" value="1"/>
</dbReference>
<protein>
    <recommendedName>
        <fullName evidence="1">BTB domain-containing protein</fullName>
    </recommendedName>
</protein>
<sequence length="107" mass="12598">MAHSYNNRDYSDITLKFADREIKAHKVILCTNSQYFKKLCGAGSQFEESRATEIELKDDDPDALDALLRFFYDQDLTRNDKADWRFQLELAKVSNKYLEDRLEQHAT</sequence>
<dbReference type="RefSeq" id="XP_047757549.1">
    <property type="nucleotide sequence ID" value="XM_047902223.1"/>
</dbReference>
<reference evidence="2" key="1">
    <citation type="submission" date="2021-12" db="EMBL/GenBank/DDBJ databases">
        <authorList>
            <person name="Zaccaron A."/>
            <person name="Stergiopoulos I."/>
        </authorList>
    </citation>
    <scope>NUCLEOTIDE SEQUENCE</scope>
    <source>
        <strain evidence="2">Race5_Kim</strain>
    </source>
</reference>
<dbReference type="Proteomes" id="UP000756132">
    <property type="component" value="Chromosome 2"/>
</dbReference>
<organism evidence="2 3">
    <name type="scientific">Passalora fulva</name>
    <name type="common">Tomato leaf mold</name>
    <name type="synonym">Cladosporium fulvum</name>
    <dbReference type="NCBI Taxonomy" id="5499"/>
    <lineage>
        <taxon>Eukaryota</taxon>
        <taxon>Fungi</taxon>
        <taxon>Dikarya</taxon>
        <taxon>Ascomycota</taxon>
        <taxon>Pezizomycotina</taxon>
        <taxon>Dothideomycetes</taxon>
        <taxon>Dothideomycetidae</taxon>
        <taxon>Mycosphaerellales</taxon>
        <taxon>Mycosphaerellaceae</taxon>
        <taxon>Fulvia</taxon>
    </lineage>
</organism>
<dbReference type="Gene3D" id="3.30.710.10">
    <property type="entry name" value="Potassium Channel Kv1.1, Chain A"/>
    <property type="match status" value="1"/>
</dbReference>
<accession>A0A9Q8P4P3</accession>
<evidence type="ECO:0000259" key="1">
    <source>
        <dbReference type="PROSITE" id="PS50097"/>
    </source>
</evidence>
<dbReference type="GeneID" id="71982953"/>
<dbReference type="InterPro" id="IPR011333">
    <property type="entry name" value="SKP1/BTB/POZ_sf"/>
</dbReference>
<reference evidence="2" key="2">
    <citation type="journal article" date="2022" name="Microb. Genom.">
        <title>A chromosome-scale genome assembly of the tomato pathogen Cladosporium fulvum reveals a compartmentalized genome architecture and the presence of a dispensable chromosome.</title>
        <authorList>
            <person name="Zaccaron A.Z."/>
            <person name="Chen L.H."/>
            <person name="Samaras A."/>
            <person name="Stergiopoulos I."/>
        </authorList>
    </citation>
    <scope>NUCLEOTIDE SEQUENCE</scope>
    <source>
        <strain evidence="2">Race5_Kim</strain>
    </source>
</reference>
<evidence type="ECO:0000313" key="3">
    <source>
        <dbReference type="Proteomes" id="UP000756132"/>
    </source>
</evidence>
<dbReference type="AlphaFoldDB" id="A0A9Q8P4P3"/>
<dbReference type="PROSITE" id="PS50097">
    <property type="entry name" value="BTB"/>
    <property type="match status" value="1"/>
</dbReference>
<dbReference type="SMART" id="SM00225">
    <property type="entry name" value="BTB"/>
    <property type="match status" value="1"/>
</dbReference>
<dbReference type="OrthoDB" id="3916736at2759"/>
<keyword evidence="3" id="KW-1185">Reference proteome</keyword>
<gene>
    <name evidence="2" type="ORF">CLAFUR5_03075</name>
</gene>
<dbReference type="PANTHER" id="PTHR24413">
    <property type="entry name" value="SPECKLE-TYPE POZ PROTEIN"/>
    <property type="match status" value="1"/>
</dbReference>
<dbReference type="EMBL" id="CP090164">
    <property type="protein sequence ID" value="UJO13183.1"/>
    <property type="molecule type" value="Genomic_DNA"/>
</dbReference>